<dbReference type="EMBL" id="AWQX01000062">
    <property type="protein sequence ID" value="EST35070.1"/>
    <property type="molecule type" value="Genomic_DNA"/>
</dbReference>
<protein>
    <submittedName>
        <fullName evidence="2">Uncharacterized protein</fullName>
    </submittedName>
</protein>
<gene>
    <name evidence="2" type="ORF">M878_07520</name>
</gene>
<sequence>MAGAALAIADSPCLWATVGRSMVVAFGAFSVADVALPMRCAPSLEPGCPADNRLLAHHDQRPGPFRPVRPDDGVHSRGTPRRLAPSAGPALGAPAPAIVHDRGRLFHGPYFGHPGGHGIAQPIHLVTVAV</sequence>
<dbReference type="HOGENOM" id="CLU_1937019_0_0_11"/>
<accession>V6KS99</accession>
<comment type="caution">
    <text evidence="2">The sequence shown here is derived from an EMBL/GenBank/DDBJ whole genome shotgun (WGS) entry which is preliminary data.</text>
</comment>
<evidence type="ECO:0000313" key="2">
    <source>
        <dbReference type="EMBL" id="EST35070.1"/>
    </source>
</evidence>
<organism evidence="2 3">
    <name type="scientific">Streptomyces roseochromogenus subsp. oscitans DS 12.976</name>
    <dbReference type="NCBI Taxonomy" id="1352936"/>
    <lineage>
        <taxon>Bacteria</taxon>
        <taxon>Bacillati</taxon>
        <taxon>Actinomycetota</taxon>
        <taxon>Actinomycetes</taxon>
        <taxon>Kitasatosporales</taxon>
        <taxon>Streptomycetaceae</taxon>
        <taxon>Streptomyces</taxon>
    </lineage>
</organism>
<feature type="region of interest" description="Disordered" evidence="1">
    <location>
        <begin position="53"/>
        <end position="90"/>
    </location>
</feature>
<proteinExistence type="predicted"/>
<dbReference type="AlphaFoldDB" id="V6KS99"/>
<dbReference type="Proteomes" id="UP000017984">
    <property type="component" value="Chromosome"/>
</dbReference>
<reference evidence="2 3" key="1">
    <citation type="journal article" date="2014" name="Genome Announc.">
        <title>Draft Genome Sequence of Streptomyces roseochromogenes subsp. oscitans DS 12.976, Producer of the Aminocoumarin Antibiotic Clorobiocin.</title>
        <authorList>
            <person name="Ruckert C."/>
            <person name="Kalinowski J."/>
            <person name="Heide L."/>
            <person name="Apel A.K."/>
        </authorList>
    </citation>
    <scope>NUCLEOTIDE SEQUENCE [LARGE SCALE GENOMIC DNA]</scope>
    <source>
        <strain evidence="2 3">DS 12.976</strain>
    </source>
</reference>
<evidence type="ECO:0000256" key="1">
    <source>
        <dbReference type="SAM" id="MobiDB-lite"/>
    </source>
</evidence>
<dbReference type="STRING" id="1352936.M878_07520"/>
<dbReference type="RefSeq" id="WP_023545495.1">
    <property type="nucleotide sequence ID" value="NZ_CM002285.1"/>
</dbReference>
<evidence type="ECO:0000313" key="3">
    <source>
        <dbReference type="Proteomes" id="UP000017984"/>
    </source>
</evidence>
<name>V6KS99_STRRC</name>
<keyword evidence="3" id="KW-1185">Reference proteome</keyword>